<dbReference type="InterPro" id="IPR008921">
    <property type="entry name" value="DNA_pol3_clamp-load_cplx_C"/>
</dbReference>
<dbReference type="RefSeq" id="WP_068131903.1">
    <property type="nucleotide sequence ID" value="NZ_CP042914.1"/>
</dbReference>
<dbReference type="OrthoDB" id="9810148at2"/>
<evidence type="ECO:0000259" key="13">
    <source>
        <dbReference type="SMART" id="SM00382"/>
    </source>
</evidence>
<keyword evidence="9 11" id="KW-0239">DNA-directed DNA polymerase</keyword>
<reference evidence="14 15" key="1">
    <citation type="submission" date="2019-08" db="EMBL/GenBank/DDBJ databases">
        <title>Deep-cultivation of Planctomycetes and their phenomic and genomic characterization uncovers novel biology.</title>
        <authorList>
            <person name="Wiegand S."/>
            <person name="Jogler M."/>
            <person name="Boedeker C."/>
            <person name="Pinto D."/>
            <person name="Vollmers J."/>
            <person name="Rivas-Marin E."/>
            <person name="Kohn T."/>
            <person name="Peeters S.H."/>
            <person name="Heuer A."/>
            <person name="Rast P."/>
            <person name="Oberbeckmann S."/>
            <person name="Bunk B."/>
            <person name="Jeske O."/>
            <person name="Meyerdierks A."/>
            <person name="Storesund J.E."/>
            <person name="Kallscheuer N."/>
            <person name="Luecker S."/>
            <person name="Lage O.M."/>
            <person name="Pohl T."/>
            <person name="Merkel B.J."/>
            <person name="Hornburger P."/>
            <person name="Mueller R.-W."/>
            <person name="Bruemmer F."/>
            <person name="Labrenz M."/>
            <person name="Spormann A.M."/>
            <person name="Op den Camp H."/>
            <person name="Overmann J."/>
            <person name="Amann R."/>
            <person name="Jetten M.S.M."/>
            <person name="Mascher T."/>
            <person name="Medema M.H."/>
            <person name="Devos D.P."/>
            <person name="Kaster A.-K."/>
            <person name="Ovreas L."/>
            <person name="Rohde M."/>
            <person name="Galperin M.Y."/>
            <person name="Jogler C."/>
        </authorList>
    </citation>
    <scope>NUCLEOTIDE SEQUENCE [LARGE SCALE GENOMIC DNA]</scope>
    <source>
        <strain evidence="14 15">UC8</strain>
    </source>
</reference>
<evidence type="ECO:0000256" key="1">
    <source>
        <dbReference type="ARBA" id="ARBA00006360"/>
    </source>
</evidence>
<dbReference type="FunFam" id="3.40.50.300:FF:000014">
    <property type="entry name" value="DNA polymerase III subunit gamma/tau"/>
    <property type="match status" value="1"/>
</dbReference>
<dbReference type="InterPro" id="IPR045085">
    <property type="entry name" value="HLD_clamp_pol_III_gamma_tau"/>
</dbReference>
<accession>A0A5B9QTB4</accession>
<evidence type="ECO:0000256" key="6">
    <source>
        <dbReference type="ARBA" id="ARBA00022741"/>
    </source>
</evidence>
<dbReference type="GO" id="GO:0003887">
    <property type="term" value="F:DNA-directed DNA polymerase activity"/>
    <property type="evidence" value="ECO:0007669"/>
    <property type="project" value="UniProtKB-KW"/>
</dbReference>
<dbReference type="Gene3D" id="1.20.272.10">
    <property type="match status" value="1"/>
</dbReference>
<evidence type="ECO:0000256" key="7">
    <source>
        <dbReference type="ARBA" id="ARBA00022833"/>
    </source>
</evidence>
<dbReference type="AlphaFoldDB" id="A0A5B9QTB4"/>
<sequence length="617" mass="66672">MAESDSTKEPTSDKPTSDKYVVVARRYRPKNFGELVGQGHVGQALKNAIETNRVGHAYLFTGARGVGKTSTARIFAKALNAPEGPTATPDNDSDICQSIDAGEDVDVLEIDGASNRGIDEIRSLRAGVGVRPSRSRYKIYIIDEVHMLTQAAFNALLKTLEEPPPHVKFIFCTTDPEKIPITVLSRCQRFDFAPVHTDEIMGRLREIVDAENAQADDEALRLIARRAAGSMRDSQSLLEQVLSFSSGGLTVESVHSMLGTADDQRLHELTTALIARDAKSALEQADAAILAGVDAGQLGEQLLGHFRDLMVATVGCPPTMLRYCGESMHDELKQRGENWGVPTILAVVSLLDQTLVRIRQSVHSRVLLETALIQICQLPDLQRIADLMAGASSKRPAIAAAEKKNIEMKAAAAPVASPVPAVARPPAGQTSPAAAPVGTASPASSPAALAGSSPAKPVATAGGNAAAAADAAEKKLPTSYPPPQWTDAGVQQMWQWALERMDEMTAGLARQYSKIQLIQEGRVRLLFPSNMTLTKTRCDKPEQKNKLEEAISFVAARRVLIELGFDAQAVVKPTAKPPSTAGERRQRQRQLQTHPWVKKCMEIFDAEVVRVDEPRSS</sequence>
<dbReference type="CDD" id="cd18137">
    <property type="entry name" value="HLD_clamp_pol_III_gamma_tau"/>
    <property type="match status" value="1"/>
</dbReference>
<feature type="region of interest" description="Disordered" evidence="12">
    <location>
        <begin position="573"/>
        <end position="593"/>
    </location>
</feature>
<dbReference type="FunFam" id="1.10.8.60:FF:000013">
    <property type="entry name" value="DNA polymerase III subunit gamma/tau"/>
    <property type="match status" value="1"/>
</dbReference>
<comment type="function">
    <text evidence="11">DNA polymerase III is a complex, multichain enzyme responsible for most of the replicative synthesis in bacteria. This DNA polymerase also exhibits 3' to 5' exonuclease activity.</text>
</comment>
<feature type="domain" description="AAA+ ATPase" evidence="13">
    <location>
        <begin position="54"/>
        <end position="196"/>
    </location>
</feature>
<dbReference type="InterPro" id="IPR050238">
    <property type="entry name" value="DNA_Rep/Repair_Clamp_Loader"/>
</dbReference>
<comment type="similarity">
    <text evidence="1 11">Belongs to the DnaX/STICHEL family.</text>
</comment>
<keyword evidence="15" id="KW-1185">Reference proteome</keyword>
<evidence type="ECO:0000256" key="3">
    <source>
        <dbReference type="ARBA" id="ARBA00022695"/>
    </source>
</evidence>
<comment type="subunit">
    <text evidence="11">DNA polymerase III contains a core (composed of alpha, epsilon and theta chains) that associates with a tau subunit. This core dimerizes to form the POLIII' complex. PolIII' associates with the gamma complex (composed of gamma, delta, delta', psi and chi chains) and with the beta chain to form the complete DNA polymerase III complex.</text>
</comment>
<dbReference type="CDD" id="cd00009">
    <property type="entry name" value="AAA"/>
    <property type="match status" value="1"/>
</dbReference>
<dbReference type="SUPFAM" id="SSF52540">
    <property type="entry name" value="P-loop containing nucleoside triphosphate hydrolases"/>
    <property type="match status" value="1"/>
</dbReference>
<dbReference type="Pfam" id="PF12169">
    <property type="entry name" value="DNA_pol3_gamma3"/>
    <property type="match status" value="1"/>
</dbReference>
<dbReference type="PANTHER" id="PTHR11669:SF0">
    <property type="entry name" value="PROTEIN STICHEL-LIKE 2"/>
    <property type="match status" value="1"/>
</dbReference>
<keyword evidence="8 11" id="KW-0067">ATP-binding</keyword>
<evidence type="ECO:0000256" key="10">
    <source>
        <dbReference type="ARBA" id="ARBA00049244"/>
    </source>
</evidence>
<evidence type="ECO:0000313" key="14">
    <source>
        <dbReference type="EMBL" id="QEG41152.1"/>
    </source>
</evidence>
<name>A0A5B9QTB4_9BACT</name>
<comment type="catalytic activity">
    <reaction evidence="10 11">
        <text>DNA(n) + a 2'-deoxyribonucleoside 5'-triphosphate = DNA(n+1) + diphosphate</text>
        <dbReference type="Rhea" id="RHEA:22508"/>
        <dbReference type="Rhea" id="RHEA-COMP:17339"/>
        <dbReference type="Rhea" id="RHEA-COMP:17340"/>
        <dbReference type="ChEBI" id="CHEBI:33019"/>
        <dbReference type="ChEBI" id="CHEBI:61560"/>
        <dbReference type="ChEBI" id="CHEBI:173112"/>
        <dbReference type="EC" id="2.7.7.7"/>
    </reaction>
</comment>
<dbReference type="GO" id="GO:0009360">
    <property type="term" value="C:DNA polymerase III complex"/>
    <property type="evidence" value="ECO:0007669"/>
    <property type="project" value="InterPro"/>
</dbReference>
<keyword evidence="2 11" id="KW-0808">Transferase</keyword>
<dbReference type="InterPro" id="IPR027417">
    <property type="entry name" value="P-loop_NTPase"/>
</dbReference>
<evidence type="ECO:0000256" key="11">
    <source>
        <dbReference type="RuleBase" id="RU364063"/>
    </source>
</evidence>
<dbReference type="SUPFAM" id="SSF48019">
    <property type="entry name" value="post-AAA+ oligomerization domain-like"/>
    <property type="match status" value="1"/>
</dbReference>
<dbReference type="KEGG" id="rul:UC8_31710"/>
<keyword evidence="7" id="KW-0862">Zinc</keyword>
<evidence type="ECO:0000256" key="8">
    <source>
        <dbReference type="ARBA" id="ARBA00022840"/>
    </source>
</evidence>
<evidence type="ECO:0000313" key="15">
    <source>
        <dbReference type="Proteomes" id="UP000325286"/>
    </source>
</evidence>
<dbReference type="Gene3D" id="3.40.50.300">
    <property type="entry name" value="P-loop containing nucleotide triphosphate hydrolases"/>
    <property type="match status" value="1"/>
</dbReference>
<feature type="region of interest" description="Disordered" evidence="12">
    <location>
        <begin position="422"/>
        <end position="461"/>
    </location>
</feature>
<dbReference type="InterPro" id="IPR022754">
    <property type="entry name" value="DNA_pol_III_gamma-3"/>
</dbReference>
<dbReference type="Pfam" id="PF13177">
    <property type="entry name" value="DNA_pol3_delta2"/>
    <property type="match status" value="1"/>
</dbReference>
<evidence type="ECO:0000256" key="12">
    <source>
        <dbReference type="SAM" id="MobiDB-lite"/>
    </source>
</evidence>
<dbReference type="PANTHER" id="PTHR11669">
    <property type="entry name" value="REPLICATION FACTOR C / DNA POLYMERASE III GAMMA-TAU SUBUNIT"/>
    <property type="match status" value="1"/>
</dbReference>
<gene>
    <name evidence="14" type="primary">dnaX_1</name>
    <name evidence="11" type="synonym">dnaX</name>
    <name evidence="14" type="ORF">UC8_31710</name>
</gene>
<dbReference type="EMBL" id="CP042914">
    <property type="protein sequence ID" value="QEG41152.1"/>
    <property type="molecule type" value="Genomic_DNA"/>
</dbReference>
<dbReference type="SMART" id="SM00382">
    <property type="entry name" value="AAA"/>
    <property type="match status" value="1"/>
</dbReference>
<dbReference type="NCBIfam" id="TIGR02397">
    <property type="entry name" value="dnaX_nterm"/>
    <property type="match status" value="1"/>
</dbReference>
<dbReference type="Proteomes" id="UP000325286">
    <property type="component" value="Chromosome"/>
</dbReference>
<keyword evidence="5" id="KW-0479">Metal-binding</keyword>
<proteinExistence type="inferred from homology"/>
<keyword evidence="3 11" id="KW-0548">Nucleotidyltransferase</keyword>
<dbReference type="GO" id="GO:0006261">
    <property type="term" value="P:DNA-templated DNA replication"/>
    <property type="evidence" value="ECO:0007669"/>
    <property type="project" value="TreeGrafter"/>
</dbReference>
<dbReference type="InterPro" id="IPR012763">
    <property type="entry name" value="DNA_pol_III_sug/sutau_N"/>
</dbReference>
<dbReference type="Gene3D" id="1.10.8.60">
    <property type="match status" value="1"/>
</dbReference>
<keyword evidence="6 11" id="KW-0547">Nucleotide-binding</keyword>
<dbReference type="InterPro" id="IPR003593">
    <property type="entry name" value="AAA+_ATPase"/>
</dbReference>
<evidence type="ECO:0000256" key="2">
    <source>
        <dbReference type="ARBA" id="ARBA00022679"/>
    </source>
</evidence>
<evidence type="ECO:0000256" key="4">
    <source>
        <dbReference type="ARBA" id="ARBA00022705"/>
    </source>
</evidence>
<organism evidence="14 15">
    <name type="scientific">Roseimaritima ulvae</name>
    <dbReference type="NCBI Taxonomy" id="980254"/>
    <lineage>
        <taxon>Bacteria</taxon>
        <taxon>Pseudomonadati</taxon>
        <taxon>Planctomycetota</taxon>
        <taxon>Planctomycetia</taxon>
        <taxon>Pirellulales</taxon>
        <taxon>Pirellulaceae</taxon>
        <taxon>Roseimaritima</taxon>
    </lineage>
</organism>
<evidence type="ECO:0000256" key="5">
    <source>
        <dbReference type="ARBA" id="ARBA00022723"/>
    </source>
</evidence>
<dbReference type="GO" id="GO:0003677">
    <property type="term" value="F:DNA binding"/>
    <property type="evidence" value="ECO:0007669"/>
    <property type="project" value="InterPro"/>
</dbReference>
<evidence type="ECO:0000256" key="9">
    <source>
        <dbReference type="ARBA" id="ARBA00022932"/>
    </source>
</evidence>
<dbReference type="GO" id="GO:0046872">
    <property type="term" value="F:metal ion binding"/>
    <property type="evidence" value="ECO:0007669"/>
    <property type="project" value="UniProtKB-KW"/>
</dbReference>
<dbReference type="NCBIfam" id="NF004046">
    <property type="entry name" value="PRK05563.1"/>
    <property type="match status" value="1"/>
</dbReference>
<dbReference type="EC" id="2.7.7.7" evidence="11"/>
<keyword evidence="4 11" id="KW-0235">DNA replication</keyword>
<protein>
    <recommendedName>
        <fullName evidence="11">DNA polymerase III subunit gamma/tau</fullName>
        <ecNumber evidence="11">2.7.7.7</ecNumber>
    </recommendedName>
</protein>
<dbReference type="GO" id="GO:0005524">
    <property type="term" value="F:ATP binding"/>
    <property type="evidence" value="ECO:0007669"/>
    <property type="project" value="UniProtKB-KW"/>
</dbReference>
<dbReference type="Pfam" id="PF22608">
    <property type="entry name" value="DNAX_ATPase_lid"/>
    <property type="match status" value="1"/>
</dbReference>